<dbReference type="Gene3D" id="3.90.180.10">
    <property type="entry name" value="Medium-chain alcohol dehydrogenases, catalytic domain"/>
    <property type="match status" value="1"/>
</dbReference>
<evidence type="ECO:0000313" key="10">
    <source>
        <dbReference type="EMBL" id="TIC61662.1"/>
    </source>
</evidence>
<dbReference type="GO" id="GO:0016616">
    <property type="term" value="F:oxidoreductase activity, acting on the CH-OH group of donors, NAD or NADP as acceptor"/>
    <property type="evidence" value="ECO:0007669"/>
    <property type="project" value="InterPro"/>
</dbReference>
<reference evidence="13 14" key="1">
    <citation type="submission" date="2019-03" db="EMBL/GenBank/DDBJ databases">
        <title>Sequencing 25 genomes of Wallemia mellicola.</title>
        <authorList>
            <person name="Gostincar C."/>
        </authorList>
    </citation>
    <scope>NUCLEOTIDE SEQUENCE [LARGE SCALE GENOMIC DNA]</scope>
    <source>
        <strain evidence="8 15">EXF-1262</strain>
        <strain evidence="11 16">EXF-1274</strain>
        <strain evidence="10 13">EXF-1277</strain>
        <strain evidence="7 17">EXF-6152</strain>
        <strain evidence="12 18">EXF-757</strain>
        <strain evidence="9 14">EXF-8738</strain>
    </source>
</reference>
<evidence type="ECO:0000256" key="4">
    <source>
        <dbReference type="ARBA" id="ARBA00023002"/>
    </source>
</evidence>
<comment type="caution">
    <text evidence="8">The sequence shown here is derived from an EMBL/GenBank/DDBJ whole genome shotgun (WGS) entry which is preliminary data.</text>
</comment>
<keyword evidence="3 5" id="KW-0862">Zinc</keyword>
<dbReference type="Proteomes" id="UP000307169">
    <property type="component" value="Unassembled WGS sequence"/>
</dbReference>
<dbReference type="GO" id="GO:0008270">
    <property type="term" value="F:zinc ion binding"/>
    <property type="evidence" value="ECO:0007669"/>
    <property type="project" value="InterPro"/>
</dbReference>
<dbReference type="EMBL" id="SPRC01000022">
    <property type="protein sequence ID" value="TIB79688.1"/>
    <property type="molecule type" value="Genomic_DNA"/>
</dbReference>
<dbReference type="InterPro" id="IPR013149">
    <property type="entry name" value="ADH-like_C"/>
</dbReference>
<dbReference type="InterPro" id="IPR011032">
    <property type="entry name" value="GroES-like_sf"/>
</dbReference>
<protein>
    <submittedName>
        <fullName evidence="8">GroES-like protein</fullName>
    </submittedName>
</protein>
<evidence type="ECO:0000313" key="11">
    <source>
        <dbReference type="EMBL" id="TIC65280.1"/>
    </source>
</evidence>
<evidence type="ECO:0000313" key="8">
    <source>
        <dbReference type="EMBL" id="TIC00822.1"/>
    </source>
</evidence>
<dbReference type="InterPro" id="IPR013154">
    <property type="entry name" value="ADH-like_N"/>
</dbReference>
<dbReference type="InterPro" id="IPR036291">
    <property type="entry name" value="NAD(P)-bd_dom_sf"/>
</dbReference>
<comment type="cofactor">
    <cofactor evidence="1 5">
        <name>Zn(2+)</name>
        <dbReference type="ChEBI" id="CHEBI:29105"/>
    </cofactor>
</comment>
<dbReference type="SMART" id="SM00829">
    <property type="entry name" value="PKS_ER"/>
    <property type="match status" value="1"/>
</dbReference>
<dbReference type="EMBL" id="SPRV01000027">
    <property type="protein sequence ID" value="TIC61662.1"/>
    <property type="molecule type" value="Genomic_DNA"/>
</dbReference>
<dbReference type="Pfam" id="PF08240">
    <property type="entry name" value="ADH_N"/>
    <property type="match status" value="1"/>
</dbReference>
<evidence type="ECO:0000256" key="1">
    <source>
        <dbReference type="ARBA" id="ARBA00001947"/>
    </source>
</evidence>
<dbReference type="Gene3D" id="3.40.50.720">
    <property type="entry name" value="NAD(P)-binding Rossmann-like Domain"/>
    <property type="match status" value="1"/>
</dbReference>
<evidence type="ECO:0000313" key="18">
    <source>
        <dbReference type="Proteomes" id="UP000310708"/>
    </source>
</evidence>
<dbReference type="Proteomes" id="UP000309601">
    <property type="component" value="Unassembled WGS sequence"/>
</dbReference>
<accession>A0A4T0LNM8</accession>
<sequence>MPAAGEKFYAYKGIGGKVVKSESTLGELKPDQVLIRITHGGLCFSDTHFMDSSFVLGHEPVGVLEAIGSEVKGFQLGDRVGYGCNHLSCDSCDECRSGYDTLCPERVMHGSPEEGHQGGFGKYVAMNARFAHKIPDNMKSEHAAVLQCAGATVFSPFLKYNISPISRVAIAGIGGLGHVALQVARAWGCHVTALSSSNRKRDEALAFGAHEFKNVTEEGWDKEKYDFIISTNNAQPQYDSYVNALAPRGTIVVLAVDFGRLEAPYAPLLLNESKIGGSLVATRYEHAKMLEFMGRHNITPTVEVLQLSEENLQLAFDRLKKGDVKYRFVLTH</sequence>
<evidence type="ECO:0000313" key="13">
    <source>
        <dbReference type="Proteomes" id="UP000305362"/>
    </source>
</evidence>
<dbReference type="EMBL" id="SPRW01000022">
    <property type="protein sequence ID" value="TIC65280.1"/>
    <property type="molecule type" value="Genomic_DNA"/>
</dbReference>
<dbReference type="Proteomes" id="UP000305647">
    <property type="component" value="Unassembled WGS sequence"/>
</dbReference>
<dbReference type="SUPFAM" id="SSF50129">
    <property type="entry name" value="GroES-like"/>
    <property type="match status" value="1"/>
</dbReference>
<dbReference type="InterPro" id="IPR002328">
    <property type="entry name" value="ADH_Zn_CS"/>
</dbReference>
<dbReference type="PANTHER" id="PTHR42683">
    <property type="entry name" value="ALDEHYDE REDUCTASE"/>
    <property type="match status" value="1"/>
</dbReference>
<evidence type="ECO:0000313" key="16">
    <source>
        <dbReference type="Proteomes" id="UP000309601"/>
    </source>
</evidence>
<evidence type="ECO:0000313" key="9">
    <source>
        <dbReference type="EMBL" id="TIC30496.1"/>
    </source>
</evidence>
<organism evidence="8 15">
    <name type="scientific">Wallemia mellicola</name>
    <dbReference type="NCBI Taxonomy" id="1708541"/>
    <lineage>
        <taxon>Eukaryota</taxon>
        <taxon>Fungi</taxon>
        <taxon>Dikarya</taxon>
        <taxon>Basidiomycota</taxon>
        <taxon>Wallemiomycotina</taxon>
        <taxon>Wallemiomycetes</taxon>
        <taxon>Wallemiales</taxon>
        <taxon>Wallemiaceae</taxon>
        <taxon>Wallemia</taxon>
    </lineage>
</organism>
<comment type="similarity">
    <text evidence="5">Belongs to the zinc-containing alcohol dehydrogenase family.</text>
</comment>
<proteinExistence type="inferred from homology"/>
<keyword evidence="4" id="KW-0560">Oxidoreductase</keyword>
<dbReference type="Pfam" id="PF00107">
    <property type="entry name" value="ADH_zinc_N"/>
    <property type="match status" value="1"/>
</dbReference>
<evidence type="ECO:0000256" key="2">
    <source>
        <dbReference type="ARBA" id="ARBA00022723"/>
    </source>
</evidence>
<evidence type="ECO:0000313" key="17">
    <source>
        <dbReference type="Proteomes" id="UP000310685"/>
    </source>
</evidence>
<dbReference type="Proteomes" id="UP000310685">
    <property type="component" value="Unassembled WGS sequence"/>
</dbReference>
<dbReference type="EMBL" id="SPRX01000023">
    <property type="protein sequence ID" value="TIC65464.1"/>
    <property type="molecule type" value="Genomic_DNA"/>
</dbReference>
<dbReference type="EMBL" id="SPRO01000018">
    <property type="protein sequence ID" value="TIC30496.1"/>
    <property type="molecule type" value="Genomic_DNA"/>
</dbReference>
<evidence type="ECO:0000256" key="5">
    <source>
        <dbReference type="RuleBase" id="RU361277"/>
    </source>
</evidence>
<dbReference type="CDD" id="cd05283">
    <property type="entry name" value="CAD1"/>
    <property type="match status" value="1"/>
</dbReference>
<keyword evidence="2 5" id="KW-0479">Metal-binding</keyword>
<dbReference type="InterPro" id="IPR047109">
    <property type="entry name" value="CAD-like"/>
</dbReference>
<dbReference type="PROSITE" id="PS00059">
    <property type="entry name" value="ADH_ZINC"/>
    <property type="match status" value="1"/>
</dbReference>
<dbReference type="OrthoDB" id="1879366at2759"/>
<feature type="domain" description="Enoyl reductase (ER)" evidence="6">
    <location>
        <begin position="15"/>
        <end position="330"/>
    </location>
</feature>
<dbReference type="Proteomes" id="UP000310708">
    <property type="component" value="Unassembled WGS sequence"/>
</dbReference>
<evidence type="ECO:0000259" key="6">
    <source>
        <dbReference type="SMART" id="SM00829"/>
    </source>
</evidence>
<dbReference type="Proteomes" id="UP000305362">
    <property type="component" value="Unassembled WGS sequence"/>
</dbReference>
<name>A0A4T0LNM8_9BASI</name>
<evidence type="ECO:0000313" key="7">
    <source>
        <dbReference type="EMBL" id="TIB79688.1"/>
    </source>
</evidence>
<evidence type="ECO:0000313" key="12">
    <source>
        <dbReference type="EMBL" id="TIC65464.1"/>
    </source>
</evidence>
<evidence type="ECO:0000256" key="3">
    <source>
        <dbReference type="ARBA" id="ARBA00022833"/>
    </source>
</evidence>
<gene>
    <name evidence="12" type="ORF">E3Q01_02126</name>
    <name evidence="11" type="ORF">E3Q02_02248</name>
    <name evidence="10" type="ORF">E3Q03_02591</name>
    <name evidence="9" type="ORF">E3Q10_02059</name>
    <name evidence="8" type="ORF">E3Q17_02022</name>
    <name evidence="7" type="ORF">E3Q22_02353</name>
</gene>
<evidence type="ECO:0000313" key="15">
    <source>
        <dbReference type="Proteomes" id="UP000307169"/>
    </source>
</evidence>
<dbReference type="FunFam" id="3.40.50.720:FF:000022">
    <property type="entry name" value="Cinnamyl alcohol dehydrogenase"/>
    <property type="match status" value="1"/>
</dbReference>
<dbReference type="EMBL" id="SPRH01000020">
    <property type="protein sequence ID" value="TIC00822.1"/>
    <property type="molecule type" value="Genomic_DNA"/>
</dbReference>
<dbReference type="OMA" id="TMLFPLN"/>
<evidence type="ECO:0000313" key="14">
    <source>
        <dbReference type="Proteomes" id="UP000305647"/>
    </source>
</evidence>
<dbReference type="InterPro" id="IPR020843">
    <property type="entry name" value="ER"/>
</dbReference>
<dbReference type="AlphaFoldDB" id="A0A4T0LNM8"/>
<dbReference type="SUPFAM" id="SSF51735">
    <property type="entry name" value="NAD(P)-binding Rossmann-fold domains"/>
    <property type="match status" value="1"/>
</dbReference>